<protein>
    <recommendedName>
        <fullName evidence="2">T4 RNA ligase 1-like N-terminal domain-containing protein</fullName>
    </recommendedName>
</protein>
<sequence length="413" mass="47737">MTPASFFEITAYKTLCETYPTWPELKHFLLSKQGGFLRCIEEKDTPFAILRYVKGTSDFTKEHVQYFRSVVWNTEKNRPVCVAPIKAQKGPPPKDVTVRISDFIDGVMMQAYRTNGAYSLATRTSIGARGTFYSDRSFADLLGDALRPLGGMQTFLDSVLEDDTFASFVLQHPEHKTVAVISKPKIYVTYTGRVKSDGVVEMHFSPNQWKEPLQTLSPPVFEMSHTLKTNTEGEERLEKEKFCYSWQGLVFQEVGTQRRWRLRNPDYVVVRTLRGPEANASERFLRLRSQGQMKEYLHYFREDSPQMWAFEQRFRQRTQGLYDAYTHMYKFKKLTMKDLPLALRPHVYALHGEYLKSLPPKESASANDATTQTKIQPIVKGYVIQYVNTLSIEEQKKLLESPIVEFVHSTNQA</sequence>
<dbReference type="EMBL" id="MN739654">
    <property type="protein sequence ID" value="QHT18246.1"/>
    <property type="molecule type" value="Genomic_DNA"/>
</dbReference>
<organism evidence="1">
    <name type="scientific">viral metagenome</name>
    <dbReference type="NCBI Taxonomy" id="1070528"/>
    <lineage>
        <taxon>unclassified sequences</taxon>
        <taxon>metagenomes</taxon>
        <taxon>organismal metagenomes</taxon>
    </lineage>
</organism>
<reference evidence="1" key="1">
    <citation type="journal article" date="2020" name="Nature">
        <title>Giant virus diversity and host interactions through global metagenomics.</title>
        <authorList>
            <person name="Schulz F."/>
            <person name="Roux S."/>
            <person name="Paez-Espino D."/>
            <person name="Jungbluth S."/>
            <person name="Walsh D.A."/>
            <person name="Denef V.J."/>
            <person name="McMahon K.D."/>
            <person name="Konstantinidis K.T."/>
            <person name="Eloe-Fadrosh E.A."/>
            <person name="Kyrpides N.C."/>
            <person name="Woyke T."/>
        </authorList>
    </citation>
    <scope>NUCLEOTIDE SEQUENCE</scope>
    <source>
        <strain evidence="1">GVMAG-M-3300023174-46</strain>
    </source>
</reference>
<name>A0A6C0DMY1_9ZZZZ</name>
<evidence type="ECO:0008006" key="2">
    <source>
        <dbReference type="Google" id="ProtNLM"/>
    </source>
</evidence>
<proteinExistence type="predicted"/>
<evidence type="ECO:0000313" key="1">
    <source>
        <dbReference type="EMBL" id="QHT18246.1"/>
    </source>
</evidence>
<accession>A0A6C0DMY1</accession>
<dbReference type="AlphaFoldDB" id="A0A6C0DMY1"/>